<dbReference type="InterPro" id="IPR050811">
    <property type="entry name" value="Phosphate_ABC_transporter"/>
</dbReference>
<dbReference type="Pfam" id="PF12849">
    <property type="entry name" value="PBP_like_2"/>
    <property type="match status" value="1"/>
</dbReference>
<keyword evidence="1" id="KW-0732">Signal</keyword>
<comment type="caution">
    <text evidence="3">The sequence shown here is derived from an EMBL/GenBank/DDBJ whole genome shotgun (WGS) entry which is preliminary data.</text>
</comment>
<dbReference type="EMBL" id="LAZR01036627">
    <property type="protein sequence ID" value="KKL24359.1"/>
    <property type="molecule type" value="Genomic_DNA"/>
</dbReference>
<evidence type="ECO:0000313" key="3">
    <source>
        <dbReference type="EMBL" id="KKL24359.1"/>
    </source>
</evidence>
<evidence type="ECO:0000256" key="1">
    <source>
        <dbReference type="ARBA" id="ARBA00022729"/>
    </source>
</evidence>
<dbReference type="PANTHER" id="PTHR30570">
    <property type="entry name" value="PERIPLASMIC PHOSPHATE BINDING COMPONENT OF PHOSPHATE ABC TRANSPORTER"/>
    <property type="match status" value="1"/>
</dbReference>
<name>A0A0F9BR28_9ZZZZ</name>
<organism evidence="3">
    <name type="scientific">marine sediment metagenome</name>
    <dbReference type="NCBI Taxonomy" id="412755"/>
    <lineage>
        <taxon>unclassified sequences</taxon>
        <taxon>metagenomes</taxon>
        <taxon>ecological metagenomes</taxon>
    </lineage>
</organism>
<sequence length="259" mass="27946">MTHLRAAFFAALLMTASATQAVSADVTLSSRDGELEVTGAYLGFDGEFYRIRTDYGTLTLDGSRMICLGQACPDPDNFVAEVTFSGARALGETLMPALIETFATRNGLRIARLITDDLNFAYELAERDTQRVVGRFAFRLGTSDQGFTDLIADRADIALSLREITAAENAASKAAAVGDLTQRGRSRILGLDALLPLTSVANPLREISLSQLKAIFEGRIDNWKAIGGVDAPITLHLRDEGSGQAQAFLRRVMGRATPK</sequence>
<dbReference type="Gene3D" id="3.40.190.10">
    <property type="entry name" value="Periplasmic binding protein-like II"/>
    <property type="match status" value="1"/>
</dbReference>
<proteinExistence type="predicted"/>
<dbReference type="AlphaFoldDB" id="A0A0F9BR28"/>
<feature type="domain" description="PBP" evidence="2">
    <location>
        <begin position="141"/>
        <end position="255"/>
    </location>
</feature>
<protein>
    <recommendedName>
        <fullName evidence="2">PBP domain-containing protein</fullName>
    </recommendedName>
</protein>
<gene>
    <name evidence="3" type="ORF">LCGC14_2416120</name>
</gene>
<dbReference type="PANTHER" id="PTHR30570:SF1">
    <property type="entry name" value="PHOSPHATE-BINDING PROTEIN PSTS"/>
    <property type="match status" value="1"/>
</dbReference>
<reference evidence="3" key="1">
    <citation type="journal article" date="2015" name="Nature">
        <title>Complex archaea that bridge the gap between prokaryotes and eukaryotes.</title>
        <authorList>
            <person name="Spang A."/>
            <person name="Saw J.H."/>
            <person name="Jorgensen S.L."/>
            <person name="Zaremba-Niedzwiedzka K."/>
            <person name="Martijn J."/>
            <person name="Lind A.E."/>
            <person name="van Eijk R."/>
            <person name="Schleper C."/>
            <person name="Guy L."/>
            <person name="Ettema T.J."/>
        </authorList>
    </citation>
    <scope>NUCLEOTIDE SEQUENCE</scope>
</reference>
<dbReference type="InterPro" id="IPR024370">
    <property type="entry name" value="PBP_domain"/>
</dbReference>
<dbReference type="SUPFAM" id="SSF53850">
    <property type="entry name" value="Periplasmic binding protein-like II"/>
    <property type="match status" value="1"/>
</dbReference>
<evidence type="ECO:0000259" key="2">
    <source>
        <dbReference type="Pfam" id="PF12849"/>
    </source>
</evidence>
<accession>A0A0F9BR28</accession>
<feature type="non-terminal residue" evidence="3">
    <location>
        <position position="259"/>
    </location>
</feature>